<evidence type="ECO:0000256" key="1">
    <source>
        <dbReference type="SAM" id="MobiDB-lite"/>
    </source>
</evidence>
<comment type="caution">
    <text evidence="2">The sequence shown here is derived from an EMBL/GenBank/DDBJ whole genome shotgun (WGS) entry which is preliminary data.</text>
</comment>
<evidence type="ECO:0000313" key="3">
    <source>
        <dbReference type="Proteomes" id="UP000887116"/>
    </source>
</evidence>
<dbReference type="EMBL" id="BMAO01001484">
    <property type="protein sequence ID" value="GFQ73747.1"/>
    <property type="molecule type" value="Genomic_DNA"/>
</dbReference>
<accession>A0A8X6F933</accession>
<dbReference type="AlphaFoldDB" id="A0A8X6F933"/>
<name>A0A8X6F933_TRICU</name>
<evidence type="ECO:0000313" key="2">
    <source>
        <dbReference type="EMBL" id="GFQ73747.1"/>
    </source>
</evidence>
<gene>
    <name evidence="2" type="ORF">TNCT_433631</name>
</gene>
<dbReference type="Proteomes" id="UP000887116">
    <property type="component" value="Unassembled WGS sequence"/>
</dbReference>
<protein>
    <submittedName>
        <fullName evidence="2">Uncharacterized protein</fullName>
    </submittedName>
</protein>
<feature type="compositionally biased region" description="Polar residues" evidence="1">
    <location>
        <begin position="41"/>
        <end position="52"/>
    </location>
</feature>
<organism evidence="2 3">
    <name type="scientific">Trichonephila clavata</name>
    <name type="common">Joro spider</name>
    <name type="synonym">Nephila clavata</name>
    <dbReference type="NCBI Taxonomy" id="2740835"/>
    <lineage>
        <taxon>Eukaryota</taxon>
        <taxon>Metazoa</taxon>
        <taxon>Ecdysozoa</taxon>
        <taxon>Arthropoda</taxon>
        <taxon>Chelicerata</taxon>
        <taxon>Arachnida</taxon>
        <taxon>Araneae</taxon>
        <taxon>Araneomorphae</taxon>
        <taxon>Entelegynae</taxon>
        <taxon>Araneoidea</taxon>
        <taxon>Nephilidae</taxon>
        <taxon>Trichonephila</taxon>
    </lineage>
</organism>
<feature type="region of interest" description="Disordered" evidence="1">
    <location>
        <begin position="41"/>
        <end position="66"/>
    </location>
</feature>
<reference evidence="2" key="1">
    <citation type="submission" date="2020-07" db="EMBL/GenBank/DDBJ databases">
        <title>Multicomponent nature underlies the extraordinary mechanical properties of spider dragline silk.</title>
        <authorList>
            <person name="Kono N."/>
            <person name="Nakamura H."/>
            <person name="Mori M."/>
            <person name="Yoshida Y."/>
            <person name="Ohtoshi R."/>
            <person name="Malay A.D."/>
            <person name="Moran D.A.P."/>
            <person name="Tomita M."/>
            <person name="Numata K."/>
            <person name="Arakawa K."/>
        </authorList>
    </citation>
    <scope>NUCLEOTIDE SEQUENCE</scope>
</reference>
<proteinExistence type="predicted"/>
<sequence>MILNAPFYIPRIVLHKDLRIVSIRSRIRTLSTSFYAQIPSQQNNTFRQQADFNRSRKKQTSSPVNSSTKQIRLITYCATSSAPANGLLPPPLPLCRVMLSATCLQVGHV</sequence>
<keyword evidence="3" id="KW-1185">Reference proteome</keyword>